<dbReference type="GO" id="GO:0016020">
    <property type="term" value="C:membrane"/>
    <property type="evidence" value="ECO:0007669"/>
    <property type="project" value="UniProtKB-SubCell"/>
</dbReference>
<dbReference type="InterPro" id="IPR002401">
    <property type="entry name" value="Cyt_P450_E_grp-I"/>
</dbReference>
<feature type="binding site" description="axial binding residue" evidence="11">
    <location>
        <position position="519"/>
    </location>
    <ligand>
        <name>heme</name>
        <dbReference type="ChEBI" id="CHEBI:30413"/>
    </ligand>
    <ligandPart>
        <name>Fe</name>
        <dbReference type="ChEBI" id="CHEBI:18248"/>
    </ligandPart>
</feature>
<keyword evidence="8 11" id="KW-0408">Iron</keyword>
<keyword evidence="9 12" id="KW-0503">Monooxygenase</keyword>
<dbReference type="Pfam" id="PF00067">
    <property type="entry name" value="p450"/>
    <property type="match status" value="1"/>
</dbReference>
<dbReference type="InterPro" id="IPR050665">
    <property type="entry name" value="Cytochrome_P450_Monooxygen"/>
</dbReference>
<reference evidence="14 15" key="1">
    <citation type="submission" date="2019-06" db="EMBL/GenBank/DDBJ databases">
        <title>A chromosomal-level reference genome of Carpinus fangiana (Coryloideae, Betulaceae).</title>
        <authorList>
            <person name="Yang X."/>
            <person name="Wang Z."/>
            <person name="Zhang L."/>
            <person name="Hao G."/>
            <person name="Liu J."/>
            <person name="Yang Y."/>
        </authorList>
    </citation>
    <scope>NUCLEOTIDE SEQUENCE [LARGE SCALE GENOMIC DNA]</scope>
    <source>
        <strain evidence="14">Cfa_2016G</strain>
        <tissue evidence="14">Leaf</tissue>
    </source>
</reference>
<feature type="transmembrane region" description="Helical" evidence="13">
    <location>
        <begin position="104"/>
        <end position="130"/>
    </location>
</feature>
<protein>
    <recommendedName>
        <fullName evidence="16">Cytochrome P450</fullName>
    </recommendedName>
</protein>
<evidence type="ECO:0000256" key="7">
    <source>
        <dbReference type="ARBA" id="ARBA00023002"/>
    </source>
</evidence>
<evidence type="ECO:0000256" key="4">
    <source>
        <dbReference type="ARBA" id="ARBA00022692"/>
    </source>
</evidence>
<evidence type="ECO:0000256" key="13">
    <source>
        <dbReference type="SAM" id="Phobius"/>
    </source>
</evidence>
<dbReference type="AlphaFoldDB" id="A0A5N6RNX9"/>
<dbReference type="InterPro" id="IPR017972">
    <property type="entry name" value="Cyt_P450_CS"/>
</dbReference>
<evidence type="ECO:0000256" key="10">
    <source>
        <dbReference type="ARBA" id="ARBA00023136"/>
    </source>
</evidence>
<proteinExistence type="inferred from homology"/>
<keyword evidence="3 11" id="KW-0349">Heme</keyword>
<evidence type="ECO:0000256" key="12">
    <source>
        <dbReference type="RuleBase" id="RU000461"/>
    </source>
</evidence>
<dbReference type="GO" id="GO:0004497">
    <property type="term" value="F:monooxygenase activity"/>
    <property type="evidence" value="ECO:0007669"/>
    <property type="project" value="UniProtKB-KW"/>
</dbReference>
<evidence type="ECO:0000256" key="11">
    <source>
        <dbReference type="PIRSR" id="PIRSR602401-1"/>
    </source>
</evidence>
<evidence type="ECO:0000256" key="2">
    <source>
        <dbReference type="ARBA" id="ARBA00010617"/>
    </source>
</evidence>
<evidence type="ECO:0000313" key="14">
    <source>
        <dbReference type="EMBL" id="KAE8100167.1"/>
    </source>
</evidence>
<dbReference type="PROSITE" id="PS00086">
    <property type="entry name" value="CYTOCHROME_P450"/>
    <property type="match status" value="1"/>
</dbReference>
<evidence type="ECO:0000256" key="8">
    <source>
        <dbReference type="ARBA" id="ARBA00023004"/>
    </source>
</evidence>
<evidence type="ECO:0000256" key="3">
    <source>
        <dbReference type="ARBA" id="ARBA00022617"/>
    </source>
</evidence>
<sequence>MEDYIFKLVAISSALLVLYPVITVVHAIWWGPKRLEKQLRKQGVRGTSYKLLHGDAKEIKECSREACYKPMTLDHQISPRVSPFFHELLKRLLQTCKLKKMEDYIFKLVAISSALLVLYPVITVVHAIWWGPKRLEKQLRKQGVRGTSYKLLHGDVKEIKECSREACYKPMTLDHQISPRVSPFFHELVQKYGKLSFFWNGTRPRLMLGDPELIRLILTDKRGHFVKMPLNPIVGVLQLRMVPAFEASCFGLIDRWEKLISPQGSGEIDVAPELQNLASDAIARTAFGSSFEEGKRIFELLEEQIDQIGRNNRRCNIVKEINAILRDMISRKEEAMRINGDSGNDDLLGLLLQCKEESDTDNHNGLTIEDVIEECKLFYFAGQETTATLLTWTLIVLSMHPDWQQKARDEVLHICAKRTPDFEAINQLKIVPTILYEVLRLYLPLISLYRHTRQKTNIGGLSIQAGIDLALPVLLLHNNPNYWGEDAEKFNPERFSQGILKASKDQIAFYPFGWGPRICIGQNFAMVEAKMALAMILQHFSFQLSLSYAHAPCPVVTLKPQHGAPIILHRI</sequence>
<dbReference type="GO" id="GO:0020037">
    <property type="term" value="F:heme binding"/>
    <property type="evidence" value="ECO:0007669"/>
    <property type="project" value="InterPro"/>
</dbReference>
<keyword evidence="15" id="KW-1185">Reference proteome</keyword>
<comment type="cofactor">
    <cofactor evidence="11">
        <name>heme</name>
        <dbReference type="ChEBI" id="CHEBI:30413"/>
    </cofactor>
</comment>
<dbReference type="InterPro" id="IPR001128">
    <property type="entry name" value="Cyt_P450"/>
</dbReference>
<accession>A0A5N6RNX9</accession>
<dbReference type="PANTHER" id="PTHR24282">
    <property type="entry name" value="CYTOCHROME P450 FAMILY MEMBER"/>
    <property type="match status" value="1"/>
</dbReference>
<feature type="transmembrane region" description="Helical" evidence="13">
    <location>
        <begin position="6"/>
        <end position="31"/>
    </location>
</feature>
<comment type="similarity">
    <text evidence="2 12">Belongs to the cytochrome P450 family.</text>
</comment>
<evidence type="ECO:0000256" key="6">
    <source>
        <dbReference type="ARBA" id="ARBA00022989"/>
    </source>
</evidence>
<dbReference type="OrthoDB" id="1470350at2759"/>
<evidence type="ECO:0000256" key="1">
    <source>
        <dbReference type="ARBA" id="ARBA00004167"/>
    </source>
</evidence>
<comment type="subcellular location">
    <subcellularLocation>
        <location evidence="1">Membrane</location>
        <topology evidence="1">Single-pass membrane protein</topology>
    </subcellularLocation>
</comment>
<keyword evidence="4 13" id="KW-0812">Transmembrane</keyword>
<dbReference type="Proteomes" id="UP000327013">
    <property type="component" value="Chromosome 7"/>
</dbReference>
<evidence type="ECO:0008006" key="16">
    <source>
        <dbReference type="Google" id="ProtNLM"/>
    </source>
</evidence>
<evidence type="ECO:0000256" key="5">
    <source>
        <dbReference type="ARBA" id="ARBA00022723"/>
    </source>
</evidence>
<dbReference type="InterPro" id="IPR036396">
    <property type="entry name" value="Cyt_P450_sf"/>
</dbReference>
<keyword evidence="7 12" id="KW-0560">Oxidoreductase</keyword>
<dbReference type="SUPFAM" id="SSF48264">
    <property type="entry name" value="Cytochrome P450"/>
    <property type="match status" value="1"/>
</dbReference>
<dbReference type="GO" id="GO:0005506">
    <property type="term" value="F:iron ion binding"/>
    <property type="evidence" value="ECO:0007669"/>
    <property type="project" value="InterPro"/>
</dbReference>
<dbReference type="GO" id="GO:0016705">
    <property type="term" value="F:oxidoreductase activity, acting on paired donors, with incorporation or reduction of molecular oxygen"/>
    <property type="evidence" value="ECO:0007669"/>
    <property type="project" value="InterPro"/>
</dbReference>
<dbReference type="PRINTS" id="PR00463">
    <property type="entry name" value="EP450I"/>
</dbReference>
<dbReference type="PANTHER" id="PTHR24282:SF148">
    <property type="entry name" value="CYTOCHROME P450 72A15-LIKE"/>
    <property type="match status" value="1"/>
</dbReference>
<evidence type="ECO:0000256" key="9">
    <source>
        <dbReference type="ARBA" id="ARBA00023033"/>
    </source>
</evidence>
<evidence type="ECO:0000313" key="15">
    <source>
        <dbReference type="Proteomes" id="UP000327013"/>
    </source>
</evidence>
<dbReference type="Gene3D" id="1.10.630.10">
    <property type="entry name" value="Cytochrome P450"/>
    <property type="match status" value="1"/>
</dbReference>
<keyword evidence="6 13" id="KW-1133">Transmembrane helix</keyword>
<dbReference type="PRINTS" id="PR00385">
    <property type="entry name" value="P450"/>
</dbReference>
<keyword evidence="10 13" id="KW-0472">Membrane</keyword>
<name>A0A5N6RNX9_9ROSI</name>
<dbReference type="EMBL" id="CM017327">
    <property type="protein sequence ID" value="KAE8100167.1"/>
    <property type="molecule type" value="Genomic_DNA"/>
</dbReference>
<organism evidence="14 15">
    <name type="scientific">Carpinus fangiana</name>
    <dbReference type="NCBI Taxonomy" id="176857"/>
    <lineage>
        <taxon>Eukaryota</taxon>
        <taxon>Viridiplantae</taxon>
        <taxon>Streptophyta</taxon>
        <taxon>Embryophyta</taxon>
        <taxon>Tracheophyta</taxon>
        <taxon>Spermatophyta</taxon>
        <taxon>Magnoliopsida</taxon>
        <taxon>eudicotyledons</taxon>
        <taxon>Gunneridae</taxon>
        <taxon>Pentapetalae</taxon>
        <taxon>rosids</taxon>
        <taxon>fabids</taxon>
        <taxon>Fagales</taxon>
        <taxon>Betulaceae</taxon>
        <taxon>Carpinus</taxon>
    </lineage>
</organism>
<keyword evidence="5 11" id="KW-0479">Metal-binding</keyword>
<gene>
    <name evidence="14" type="ORF">FH972_018092</name>
</gene>